<evidence type="ECO:0000313" key="1">
    <source>
        <dbReference type="EMBL" id="PWL55030.1"/>
    </source>
</evidence>
<dbReference type="AlphaFoldDB" id="A0A316MRG1"/>
<protein>
    <submittedName>
        <fullName evidence="1">Uncharacterized protein</fullName>
    </submittedName>
</protein>
<reference evidence="1 2" key="1">
    <citation type="submission" date="2018-03" db="EMBL/GenBank/DDBJ databases">
        <title>The uncultured portion of the human microbiome is neutrally assembled.</title>
        <authorList>
            <person name="Jeraldo P."/>
            <person name="Boardman L."/>
            <person name="White B.A."/>
            <person name="Nelson H."/>
            <person name="Goldenfeld N."/>
            <person name="Chia N."/>
        </authorList>
    </citation>
    <scope>NUCLEOTIDE SEQUENCE [LARGE SCALE GENOMIC DNA]</scope>
    <source>
        <strain evidence="1">CIM:MAG 903</strain>
    </source>
</reference>
<evidence type="ECO:0000313" key="2">
    <source>
        <dbReference type="Proteomes" id="UP000246114"/>
    </source>
</evidence>
<dbReference type="EMBL" id="QAMZ01000014">
    <property type="protein sequence ID" value="PWL55030.1"/>
    <property type="molecule type" value="Genomic_DNA"/>
</dbReference>
<organism evidence="1 2">
    <name type="scientific">Clostridium cadaveris</name>
    <dbReference type="NCBI Taxonomy" id="1529"/>
    <lineage>
        <taxon>Bacteria</taxon>
        <taxon>Bacillati</taxon>
        <taxon>Bacillota</taxon>
        <taxon>Clostridia</taxon>
        <taxon>Eubacteriales</taxon>
        <taxon>Clostridiaceae</taxon>
        <taxon>Clostridium</taxon>
    </lineage>
</organism>
<dbReference type="Gene3D" id="1.10.10.10">
    <property type="entry name" value="Winged helix-like DNA-binding domain superfamily/Winged helix DNA-binding domain"/>
    <property type="match status" value="1"/>
</dbReference>
<gene>
    <name evidence="1" type="ORF">DBY38_02690</name>
</gene>
<dbReference type="Proteomes" id="UP000246114">
    <property type="component" value="Unassembled WGS sequence"/>
</dbReference>
<dbReference type="InterPro" id="IPR036388">
    <property type="entry name" value="WH-like_DNA-bd_sf"/>
</dbReference>
<comment type="caution">
    <text evidence="1">The sequence shown here is derived from an EMBL/GenBank/DDBJ whole genome shotgun (WGS) entry which is preliminary data.</text>
</comment>
<proteinExistence type="predicted"/>
<sequence>MGELYSFLDKEVNMVRKSDYSKEEDLRIIELFNKGYTSREIGEELNRTKAAIQKRIQLFKKENFIIEKVRTLKQLENREFKRTLNRENSNFLSNGATVKACMSAYRNNSKGDLVLNTDKAENENFVYTEDMPKKLENKEIREYIKIFE</sequence>
<accession>A0A316MRG1</accession>
<name>A0A316MRG1_9CLOT</name>